<dbReference type="SUPFAM" id="SSF140478">
    <property type="entry name" value="LemA-like"/>
    <property type="match status" value="1"/>
</dbReference>
<gene>
    <name evidence="7" type="ORF">FYJ73_15630</name>
</gene>
<reference evidence="7 8" key="1">
    <citation type="submission" date="2019-08" db="EMBL/GenBank/DDBJ databases">
        <title>In-depth cultivation of the pig gut microbiome towards novel bacterial diversity and tailored functional studies.</title>
        <authorList>
            <person name="Wylensek D."/>
            <person name="Hitch T.C.A."/>
            <person name="Clavel T."/>
        </authorList>
    </citation>
    <scope>NUCLEOTIDE SEQUENCE [LARGE SCALE GENOMIC DNA]</scope>
    <source>
        <strain evidence="7 8">LKV-178-WT-2A</strain>
    </source>
</reference>
<dbReference type="Gene3D" id="1.20.1440.20">
    <property type="entry name" value="LemA-like domain"/>
    <property type="match status" value="1"/>
</dbReference>
<evidence type="ECO:0000256" key="1">
    <source>
        <dbReference type="ARBA" id="ARBA00004167"/>
    </source>
</evidence>
<evidence type="ECO:0000256" key="2">
    <source>
        <dbReference type="ARBA" id="ARBA00008854"/>
    </source>
</evidence>
<evidence type="ECO:0000313" key="7">
    <source>
        <dbReference type="EMBL" id="MST86073.1"/>
    </source>
</evidence>
<dbReference type="Pfam" id="PF04011">
    <property type="entry name" value="LemA"/>
    <property type="match status" value="1"/>
</dbReference>
<sequence>MELLVHEMIRSATIGRGIEVVGQFGDVLPHVNYKQSLQIQLEGTENRINEARQKYNMAVQDYNQDVRTFPNVVFAGMFGFNRMEKFEAAAGAEKAPELNFNE</sequence>
<evidence type="ECO:0000256" key="6">
    <source>
        <dbReference type="SAM" id="Coils"/>
    </source>
</evidence>
<evidence type="ECO:0000256" key="4">
    <source>
        <dbReference type="ARBA" id="ARBA00022989"/>
    </source>
</evidence>
<dbReference type="Proteomes" id="UP000438914">
    <property type="component" value="Unassembled WGS sequence"/>
</dbReference>
<dbReference type="PANTHER" id="PTHR34478">
    <property type="entry name" value="PROTEIN LEMA"/>
    <property type="match status" value="1"/>
</dbReference>
<comment type="caution">
    <text evidence="7">The sequence shown here is derived from an EMBL/GenBank/DDBJ whole genome shotgun (WGS) entry which is preliminary data.</text>
</comment>
<dbReference type="EMBL" id="VUNG01000103">
    <property type="protein sequence ID" value="MST86073.1"/>
    <property type="molecule type" value="Genomic_DNA"/>
</dbReference>
<feature type="coiled-coil region" evidence="6">
    <location>
        <begin position="34"/>
        <end position="61"/>
    </location>
</feature>
<organism evidence="7 8">
    <name type="scientific">Hallella mizrahii</name>
    <dbReference type="NCBI Taxonomy" id="2606637"/>
    <lineage>
        <taxon>Bacteria</taxon>
        <taxon>Pseudomonadati</taxon>
        <taxon>Bacteroidota</taxon>
        <taxon>Bacteroidia</taxon>
        <taxon>Bacteroidales</taxon>
        <taxon>Prevotellaceae</taxon>
        <taxon>Hallella</taxon>
    </lineage>
</organism>
<accession>A0A7K0KJH2</accession>
<keyword evidence="3" id="KW-0812">Transmembrane</keyword>
<dbReference type="InterPro" id="IPR023353">
    <property type="entry name" value="LemA-like_dom_sf"/>
</dbReference>
<dbReference type="InterPro" id="IPR007156">
    <property type="entry name" value="MamQ_LemA"/>
</dbReference>
<keyword evidence="4" id="KW-1133">Transmembrane helix</keyword>
<evidence type="ECO:0000313" key="8">
    <source>
        <dbReference type="Proteomes" id="UP000438914"/>
    </source>
</evidence>
<comment type="subcellular location">
    <subcellularLocation>
        <location evidence="1">Membrane</location>
        <topology evidence="1">Single-pass membrane protein</topology>
    </subcellularLocation>
</comment>
<dbReference type="AlphaFoldDB" id="A0A7K0KJH2"/>
<protein>
    <submittedName>
        <fullName evidence="7">LemA family protein</fullName>
    </submittedName>
</protein>
<comment type="similarity">
    <text evidence="2">Belongs to the LemA family.</text>
</comment>
<dbReference type="PANTHER" id="PTHR34478:SF2">
    <property type="entry name" value="MEMBRANE PROTEIN"/>
    <property type="match status" value="1"/>
</dbReference>
<keyword evidence="6" id="KW-0175">Coiled coil</keyword>
<evidence type="ECO:0000256" key="5">
    <source>
        <dbReference type="ARBA" id="ARBA00023136"/>
    </source>
</evidence>
<proteinExistence type="inferred from homology"/>
<dbReference type="GO" id="GO:0016020">
    <property type="term" value="C:membrane"/>
    <property type="evidence" value="ECO:0007669"/>
    <property type="project" value="UniProtKB-SubCell"/>
</dbReference>
<evidence type="ECO:0000256" key="3">
    <source>
        <dbReference type="ARBA" id="ARBA00022692"/>
    </source>
</evidence>
<keyword evidence="5" id="KW-0472">Membrane</keyword>
<name>A0A7K0KJH2_9BACT</name>
<keyword evidence="8" id="KW-1185">Reference proteome</keyword>